<accession>A0ACA9L8S8</accession>
<organism evidence="1 2">
    <name type="scientific">Racocetra persica</name>
    <dbReference type="NCBI Taxonomy" id="160502"/>
    <lineage>
        <taxon>Eukaryota</taxon>
        <taxon>Fungi</taxon>
        <taxon>Fungi incertae sedis</taxon>
        <taxon>Mucoromycota</taxon>
        <taxon>Glomeromycotina</taxon>
        <taxon>Glomeromycetes</taxon>
        <taxon>Diversisporales</taxon>
        <taxon>Gigasporaceae</taxon>
        <taxon>Racocetra</taxon>
    </lineage>
</organism>
<keyword evidence="2" id="KW-1185">Reference proteome</keyword>
<evidence type="ECO:0000313" key="1">
    <source>
        <dbReference type="EMBL" id="CAG8513469.1"/>
    </source>
</evidence>
<proteinExistence type="predicted"/>
<sequence length="95" mass="11126">MNVLKKITSKIEQKDEVQKPLLKQLLENKNFYRVVKSRQYSYLYIEPYEPVEHGTFGVDQSNWNIIALRIKDIFAGIMAGCRGFEHPDYDGVVPY</sequence>
<dbReference type="Proteomes" id="UP000789920">
    <property type="component" value="Unassembled WGS sequence"/>
</dbReference>
<comment type="caution">
    <text evidence="1">The sequence shown here is derived from an EMBL/GenBank/DDBJ whole genome shotgun (WGS) entry which is preliminary data.</text>
</comment>
<evidence type="ECO:0000313" key="2">
    <source>
        <dbReference type="Proteomes" id="UP000789920"/>
    </source>
</evidence>
<reference evidence="1" key="1">
    <citation type="submission" date="2021-06" db="EMBL/GenBank/DDBJ databases">
        <authorList>
            <person name="Kallberg Y."/>
            <person name="Tangrot J."/>
            <person name="Rosling A."/>
        </authorList>
    </citation>
    <scope>NUCLEOTIDE SEQUENCE</scope>
    <source>
        <strain evidence="1">MA461A</strain>
    </source>
</reference>
<protein>
    <submittedName>
        <fullName evidence="1">26501_t:CDS:1</fullName>
    </submittedName>
</protein>
<gene>
    <name evidence="1" type="ORF">RPERSI_LOCUS2364</name>
</gene>
<name>A0ACA9L8S8_9GLOM</name>
<dbReference type="EMBL" id="CAJVQC010002566">
    <property type="protein sequence ID" value="CAG8513469.1"/>
    <property type="molecule type" value="Genomic_DNA"/>
</dbReference>